<evidence type="ECO:0000313" key="4">
    <source>
        <dbReference type="EMBL" id="NMD86220.1"/>
    </source>
</evidence>
<comment type="similarity">
    <text evidence="1">Belongs to the flavoredoxin family.</text>
</comment>
<evidence type="ECO:0000256" key="1">
    <source>
        <dbReference type="ARBA" id="ARBA00038054"/>
    </source>
</evidence>
<keyword evidence="6" id="KW-1185">Reference proteome</keyword>
<dbReference type="Gene3D" id="2.30.110.10">
    <property type="entry name" value="Electron Transport, Fmn-binding Protein, Chain A"/>
    <property type="match status" value="1"/>
</dbReference>
<reference evidence="5 6" key="1">
    <citation type="submission" date="2018-04" db="EMBL/GenBank/DDBJ databases">
        <title>Genomic Encyclopedia of Type Strains, Phase IV (KMG-IV): sequencing the most valuable type-strain genomes for metagenomic binning, comparative biology and taxonomic classification.</title>
        <authorList>
            <person name="Goeker M."/>
        </authorList>
    </citation>
    <scope>NUCLEOTIDE SEQUENCE [LARGE SCALE GENOMIC DNA]</scope>
    <source>
        <strain evidence="5 6">DSM 14823</strain>
    </source>
</reference>
<dbReference type="EMBL" id="JABAEW010000009">
    <property type="protein sequence ID" value="NMD86220.1"/>
    <property type="molecule type" value="Genomic_DNA"/>
</dbReference>
<dbReference type="GO" id="GO:0016646">
    <property type="term" value="F:oxidoreductase activity, acting on the CH-NH group of donors, NAD or NADP as acceptor"/>
    <property type="evidence" value="ECO:0007669"/>
    <property type="project" value="UniProtKB-ARBA"/>
</dbReference>
<dbReference type="EMBL" id="QEKH01000022">
    <property type="protein sequence ID" value="PVY39132.1"/>
    <property type="molecule type" value="Genomic_DNA"/>
</dbReference>
<dbReference type="AlphaFoldDB" id="A0A2U1ARV8"/>
<dbReference type="Proteomes" id="UP000576225">
    <property type="component" value="Unassembled WGS sequence"/>
</dbReference>
<dbReference type="SUPFAM" id="SSF50475">
    <property type="entry name" value="FMN-binding split barrel"/>
    <property type="match status" value="1"/>
</dbReference>
<dbReference type="InterPro" id="IPR012349">
    <property type="entry name" value="Split_barrel_FMN-bd"/>
</dbReference>
<evidence type="ECO:0000313" key="5">
    <source>
        <dbReference type="EMBL" id="PVY39132.1"/>
    </source>
</evidence>
<dbReference type="PANTHER" id="PTHR43567:SF5">
    <property type="entry name" value="HYPOTHETICAL CYTOSOLIC PROTEIN"/>
    <property type="match status" value="1"/>
</dbReference>
<evidence type="ECO:0000313" key="6">
    <source>
        <dbReference type="Proteomes" id="UP000245959"/>
    </source>
</evidence>
<accession>A0A2U1ARV8</accession>
<dbReference type="Proteomes" id="UP000245959">
    <property type="component" value="Unassembled WGS sequence"/>
</dbReference>
<gene>
    <name evidence="5" type="ORF">C8D82_1226</name>
    <name evidence="4" type="ORF">HF882_06440</name>
</gene>
<evidence type="ECO:0000256" key="2">
    <source>
        <dbReference type="SAM" id="Phobius"/>
    </source>
</evidence>
<dbReference type="GO" id="GO:0010181">
    <property type="term" value="F:FMN binding"/>
    <property type="evidence" value="ECO:0007669"/>
    <property type="project" value="InterPro"/>
</dbReference>
<dbReference type="Pfam" id="PF01613">
    <property type="entry name" value="Flavin_Reduct"/>
    <property type="match status" value="1"/>
</dbReference>
<dbReference type="InterPro" id="IPR002563">
    <property type="entry name" value="Flavin_Rdtase-like_dom"/>
</dbReference>
<reference evidence="4 7" key="2">
    <citation type="submission" date="2020-04" db="EMBL/GenBank/DDBJ databases">
        <authorList>
            <person name="Hitch T.C.A."/>
            <person name="Wylensek D."/>
            <person name="Clavel T."/>
        </authorList>
    </citation>
    <scope>NUCLEOTIDE SEQUENCE [LARGE SCALE GENOMIC DNA]</scope>
    <source>
        <strain evidence="4 7">COR2-253-APC-1A</strain>
    </source>
</reference>
<feature type="transmembrane region" description="Helical" evidence="2">
    <location>
        <begin position="47"/>
        <end position="65"/>
    </location>
</feature>
<dbReference type="OrthoDB" id="9791490at2"/>
<name>A0A2U1ARV8_9BACT</name>
<dbReference type="GeneID" id="78296044"/>
<keyword evidence="2" id="KW-0812">Transmembrane</keyword>
<dbReference type="RefSeq" id="WP_116884754.1">
    <property type="nucleotide sequence ID" value="NZ_CAJKCJ010000168.1"/>
</dbReference>
<dbReference type="PANTHER" id="PTHR43567">
    <property type="entry name" value="FLAVOREDOXIN-RELATED-RELATED"/>
    <property type="match status" value="1"/>
</dbReference>
<proteinExistence type="inferred from homology"/>
<evidence type="ECO:0000259" key="3">
    <source>
        <dbReference type="Pfam" id="PF01613"/>
    </source>
</evidence>
<sequence length="184" mass="20976">MEQDVKTEWMEISPEEFRCDAFQVWGDNWLALAAGDFEEKRFNAMTVGWGFFGTMWAAPAVMVVVRPQRYTLEFLDEYSSFTLSAFAPEHREKLAFIGKHSGRGMPDKLAQAGLTPCAAKQVAAPAFREAELVLECRKTYRGQFTGKEFLEKSLVSRMYPERDFHVFLLGEVVRIAGVSKYVKP</sequence>
<keyword evidence="2" id="KW-1133">Transmembrane helix</keyword>
<organism evidence="5 6">
    <name type="scientific">Victivallis vadensis</name>
    <dbReference type="NCBI Taxonomy" id="172901"/>
    <lineage>
        <taxon>Bacteria</taxon>
        <taxon>Pseudomonadati</taxon>
        <taxon>Lentisphaerota</taxon>
        <taxon>Lentisphaeria</taxon>
        <taxon>Victivallales</taxon>
        <taxon>Victivallaceae</taxon>
        <taxon>Victivallis</taxon>
    </lineage>
</organism>
<dbReference type="InterPro" id="IPR052174">
    <property type="entry name" value="Flavoredoxin"/>
</dbReference>
<evidence type="ECO:0000313" key="7">
    <source>
        <dbReference type="Proteomes" id="UP000576225"/>
    </source>
</evidence>
<protein>
    <submittedName>
        <fullName evidence="4">Flavin reductase family protein</fullName>
    </submittedName>
    <submittedName>
        <fullName evidence="5">Flavin reductase like protein</fullName>
    </submittedName>
</protein>
<feature type="domain" description="Flavin reductase like" evidence="3">
    <location>
        <begin position="39"/>
        <end position="175"/>
    </location>
</feature>
<comment type="caution">
    <text evidence="5">The sequence shown here is derived from an EMBL/GenBank/DDBJ whole genome shotgun (WGS) entry which is preliminary data.</text>
</comment>
<keyword evidence="2" id="KW-0472">Membrane</keyword>